<reference evidence="2 3" key="1">
    <citation type="submission" date="2019-06" db="EMBL/GenBank/DDBJ databases">
        <title>Genome sequence of Ureibacillus terrenus.</title>
        <authorList>
            <person name="Maclea K.S."/>
            <person name="Simoes M."/>
        </authorList>
    </citation>
    <scope>NUCLEOTIDE SEQUENCE [LARGE SCALE GENOMIC DNA]</scope>
    <source>
        <strain evidence="2 3">ATCC BAA-384</strain>
    </source>
</reference>
<keyword evidence="1" id="KW-0812">Transmembrane</keyword>
<dbReference type="Pfam" id="PF13787">
    <property type="entry name" value="HXXEE"/>
    <property type="match status" value="1"/>
</dbReference>
<feature type="transmembrane region" description="Helical" evidence="1">
    <location>
        <begin position="72"/>
        <end position="96"/>
    </location>
</feature>
<dbReference type="Proteomes" id="UP000315753">
    <property type="component" value="Unassembled WGS sequence"/>
</dbReference>
<keyword evidence="3" id="KW-1185">Reference proteome</keyword>
<feature type="transmembrane region" description="Helical" evidence="1">
    <location>
        <begin position="132"/>
        <end position="151"/>
    </location>
</feature>
<dbReference type="OrthoDB" id="2221824at2"/>
<protein>
    <submittedName>
        <fullName evidence="2">HXXEE domain-containing protein</fullName>
    </submittedName>
</protein>
<keyword evidence="1" id="KW-0472">Membrane</keyword>
<evidence type="ECO:0000313" key="2">
    <source>
        <dbReference type="EMBL" id="TQE89231.1"/>
    </source>
</evidence>
<dbReference type="AlphaFoldDB" id="A0A540UXM4"/>
<proteinExistence type="predicted"/>
<organism evidence="2 3">
    <name type="scientific">Ureibacillus terrenus</name>
    <dbReference type="NCBI Taxonomy" id="118246"/>
    <lineage>
        <taxon>Bacteria</taxon>
        <taxon>Bacillati</taxon>
        <taxon>Bacillota</taxon>
        <taxon>Bacilli</taxon>
        <taxon>Bacillales</taxon>
        <taxon>Caryophanaceae</taxon>
        <taxon>Ureibacillus</taxon>
    </lineage>
</organism>
<accession>A0A540UXM4</accession>
<comment type="caution">
    <text evidence="2">The sequence shown here is derived from an EMBL/GenBank/DDBJ whole genome shotgun (WGS) entry which is preliminary data.</text>
</comment>
<feature type="transmembrane region" description="Helical" evidence="1">
    <location>
        <begin position="45"/>
        <end position="63"/>
    </location>
</feature>
<feature type="transmembrane region" description="Helical" evidence="1">
    <location>
        <begin position="102"/>
        <end position="120"/>
    </location>
</feature>
<dbReference type="InterPro" id="IPR025671">
    <property type="entry name" value="HXXEE"/>
</dbReference>
<keyword evidence="1" id="KW-1133">Transmembrane helix</keyword>
<name>A0A540UXM4_9BACL</name>
<gene>
    <name evidence="2" type="ORF">FKZ59_12530</name>
</gene>
<evidence type="ECO:0000256" key="1">
    <source>
        <dbReference type="SAM" id="Phobius"/>
    </source>
</evidence>
<evidence type="ECO:0000313" key="3">
    <source>
        <dbReference type="Proteomes" id="UP000315753"/>
    </source>
</evidence>
<sequence>MDFYLVALFCIAITLHNIEEAIWLPEWSQQASMFHKPVTPGEFHFAVIVITILAYLSAFYFFYKPESELAKWVFIGFLGSMIVNAIFPHLIATILMKQYAPGLLTGLFLNLPINTFIIVRMFQNHYITWKELIISTIAVGSLLLTLIPLLFKAGGKMASSREPK</sequence>
<dbReference type="RefSeq" id="WP_141603101.1">
    <property type="nucleotide sequence ID" value="NZ_VIGD01000020.1"/>
</dbReference>
<dbReference type="EMBL" id="VIGD01000020">
    <property type="protein sequence ID" value="TQE89231.1"/>
    <property type="molecule type" value="Genomic_DNA"/>
</dbReference>